<keyword evidence="1" id="KW-1133">Transmembrane helix</keyword>
<comment type="caution">
    <text evidence="2">The sequence shown here is derived from an EMBL/GenBank/DDBJ whole genome shotgun (WGS) entry which is preliminary data.</text>
</comment>
<keyword evidence="3" id="KW-1185">Reference proteome</keyword>
<organism evidence="2 3">
    <name type="scientific">Porites evermanni</name>
    <dbReference type="NCBI Taxonomy" id="104178"/>
    <lineage>
        <taxon>Eukaryota</taxon>
        <taxon>Metazoa</taxon>
        <taxon>Cnidaria</taxon>
        <taxon>Anthozoa</taxon>
        <taxon>Hexacorallia</taxon>
        <taxon>Scleractinia</taxon>
        <taxon>Fungiina</taxon>
        <taxon>Poritidae</taxon>
        <taxon>Porites</taxon>
    </lineage>
</organism>
<feature type="non-terminal residue" evidence="2">
    <location>
        <position position="1"/>
    </location>
</feature>
<protein>
    <submittedName>
        <fullName evidence="2">Uncharacterized protein</fullName>
    </submittedName>
</protein>
<evidence type="ECO:0000256" key="1">
    <source>
        <dbReference type="SAM" id="Phobius"/>
    </source>
</evidence>
<evidence type="ECO:0000313" key="2">
    <source>
        <dbReference type="EMBL" id="CAH3192626.1"/>
    </source>
</evidence>
<feature type="transmembrane region" description="Helical" evidence="1">
    <location>
        <begin position="20"/>
        <end position="41"/>
    </location>
</feature>
<keyword evidence="1" id="KW-0472">Membrane</keyword>
<proteinExistence type="predicted"/>
<sequence>GGFNASTILGNDSRYLENLTLFFMFMCNSGILVFQMLMNVLTTYMTATLMQTVQTSRDPMAVFATHHIMDMGKIRIVKCRHYLPGGCRYGNSSKAFIYSLTNNNGSGHAVYNPVKLRVKPDSYHQAVRRCDSDGPIFGWNDIRISNNSASNQDSFTYCGKKYPLPPGYCSSARKCTFYVGSSTFTPTDIEVFYETTT</sequence>
<accession>A0ABN8SLW6</accession>
<evidence type="ECO:0000313" key="3">
    <source>
        <dbReference type="Proteomes" id="UP001159427"/>
    </source>
</evidence>
<keyword evidence="1" id="KW-0812">Transmembrane</keyword>
<name>A0ABN8SLW6_9CNID</name>
<reference evidence="2 3" key="1">
    <citation type="submission" date="2022-05" db="EMBL/GenBank/DDBJ databases">
        <authorList>
            <consortium name="Genoscope - CEA"/>
            <person name="William W."/>
        </authorList>
    </citation>
    <scope>NUCLEOTIDE SEQUENCE [LARGE SCALE GENOMIC DNA]</scope>
</reference>
<dbReference type="Proteomes" id="UP001159427">
    <property type="component" value="Unassembled WGS sequence"/>
</dbReference>
<gene>
    <name evidence="2" type="ORF">PEVE_00024242</name>
</gene>
<dbReference type="EMBL" id="CALNXI010003238">
    <property type="protein sequence ID" value="CAH3192626.1"/>
    <property type="molecule type" value="Genomic_DNA"/>
</dbReference>